<dbReference type="InterPro" id="IPR043502">
    <property type="entry name" value="DNA/RNA_pol_sf"/>
</dbReference>
<comment type="caution">
    <text evidence="1">The sequence shown here is derived from an EMBL/GenBank/DDBJ whole genome shotgun (WGS) entry which is preliminary data.</text>
</comment>
<keyword evidence="2" id="KW-1185">Reference proteome</keyword>
<protein>
    <submittedName>
        <fullName evidence="1">Uncharacterized protein</fullName>
    </submittedName>
</protein>
<dbReference type="PANTHER" id="PTHR24559">
    <property type="entry name" value="TRANSPOSON TY3-I GAG-POL POLYPROTEIN"/>
    <property type="match status" value="1"/>
</dbReference>
<dbReference type="SUPFAM" id="SSF56672">
    <property type="entry name" value="DNA/RNA polymerases"/>
    <property type="match status" value="1"/>
</dbReference>
<dbReference type="Proteomes" id="UP001454036">
    <property type="component" value="Unassembled WGS sequence"/>
</dbReference>
<accession>A0AAV3S3Q9</accession>
<gene>
    <name evidence="1" type="ORF">LIER_34154</name>
</gene>
<name>A0AAV3S3Q9_LITER</name>
<dbReference type="InterPro" id="IPR053134">
    <property type="entry name" value="RNA-dir_DNA_polymerase"/>
</dbReference>
<evidence type="ECO:0000313" key="1">
    <source>
        <dbReference type="EMBL" id="GAA0186866.1"/>
    </source>
</evidence>
<organism evidence="1 2">
    <name type="scientific">Lithospermum erythrorhizon</name>
    <name type="common">Purple gromwell</name>
    <name type="synonym">Lithospermum officinale var. erythrorhizon</name>
    <dbReference type="NCBI Taxonomy" id="34254"/>
    <lineage>
        <taxon>Eukaryota</taxon>
        <taxon>Viridiplantae</taxon>
        <taxon>Streptophyta</taxon>
        <taxon>Embryophyta</taxon>
        <taxon>Tracheophyta</taxon>
        <taxon>Spermatophyta</taxon>
        <taxon>Magnoliopsida</taxon>
        <taxon>eudicotyledons</taxon>
        <taxon>Gunneridae</taxon>
        <taxon>Pentapetalae</taxon>
        <taxon>asterids</taxon>
        <taxon>lamiids</taxon>
        <taxon>Boraginales</taxon>
        <taxon>Boraginaceae</taxon>
        <taxon>Boraginoideae</taxon>
        <taxon>Lithospermeae</taxon>
        <taxon>Lithospermum</taxon>
    </lineage>
</organism>
<dbReference type="Gene3D" id="3.10.10.10">
    <property type="entry name" value="HIV Type 1 Reverse Transcriptase, subunit A, domain 1"/>
    <property type="match status" value="1"/>
</dbReference>
<dbReference type="PANTHER" id="PTHR24559:SF444">
    <property type="entry name" value="REVERSE TRANSCRIPTASE DOMAIN-CONTAINING PROTEIN"/>
    <property type="match status" value="1"/>
</dbReference>
<dbReference type="EMBL" id="BAABME010014120">
    <property type="protein sequence ID" value="GAA0186866.1"/>
    <property type="molecule type" value="Genomic_DNA"/>
</dbReference>
<reference evidence="1 2" key="1">
    <citation type="submission" date="2024-01" db="EMBL/GenBank/DDBJ databases">
        <title>The complete chloroplast genome sequence of Lithospermum erythrorhizon: insights into the phylogenetic relationship among Boraginaceae species and the maternal lineages of purple gromwells.</title>
        <authorList>
            <person name="Okada T."/>
            <person name="Watanabe K."/>
        </authorList>
    </citation>
    <scope>NUCLEOTIDE SEQUENCE [LARGE SCALE GENOMIC DNA]</scope>
</reference>
<dbReference type="AlphaFoldDB" id="A0AAV3S3Q9"/>
<evidence type="ECO:0000313" key="2">
    <source>
        <dbReference type="Proteomes" id="UP001454036"/>
    </source>
</evidence>
<sequence length="125" mass="14415">MPWVDQRVAIQRLYVDPHYKPIKQKKWTFSEDKGEVTREEVNKLLGADAIRELLFPTCAGYKVVDFLDTFHGYHEIFMAKVDGEKTAFVSEYDIYCYKVMAFSLNNTGATKSAIPVDSLRPWVVS</sequence>
<proteinExistence type="predicted"/>